<gene>
    <name evidence="1" type="ORF">G5C66_22455</name>
</gene>
<dbReference type="EMBL" id="JAALAA010000025">
    <property type="protein sequence ID" value="NGN95486.1"/>
    <property type="molecule type" value="Genomic_DNA"/>
</dbReference>
<dbReference type="SUPFAM" id="SSF140453">
    <property type="entry name" value="EsxAB dimer-like"/>
    <property type="match status" value="1"/>
</dbReference>
<dbReference type="Proteomes" id="UP000483261">
    <property type="component" value="Unassembled WGS sequence"/>
</dbReference>
<dbReference type="AlphaFoldDB" id="A0A6M1R5R1"/>
<protein>
    <submittedName>
        <fullName evidence="1">Uncharacterized protein</fullName>
    </submittedName>
</protein>
<dbReference type="InterPro" id="IPR036689">
    <property type="entry name" value="ESAT-6-like_sf"/>
</dbReference>
<accession>A0A6M1R5R1</accession>
<organism evidence="1 2">
    <name type="scientific">Nocardioides turkmenicus</name>
    <dbReference type="NCBI Taxonomy" id="2711220"/>
    <lineage>
        <taxon>Bacteria</taxon>
        <taxon>Bacillati</taxon>
        <taxon>Actinomycetota</taxon>
        <taxon>Actinomycetes</taxon>
        <taxon>Propionibacteriales</taxon>
        <taxon>Nocardioidaceae</taxon>
        <taxon>Nocardioides</taxon>
    </lineage>
</organism>
<dbReference type="Gene3D" id="1.10.287.1060">
    <property type="entry name" value="ESAT-6-like"/>
    <property type="match status" value="1"/>
</dbReference>
<sequence length="99" mass="10688">MSDNSLIVKEASIDDLETTLRTAAEDLRTFFTDLMDEVDQITAGWSAETGSKQAADRAARRMIDASGRAASVLETMATAVHNYGEEAHDIEVKNVAIVG</sequence>
<dbReference type="RefSeq" id="WP_165113306.1">
    <property type="nucleotide sequence ID" value="NZ_JAALAA010000025.1"/>
</dbReference>
<evidence type="ECO:0000313" key="2">
    <source>
        <dbReference type="Proteomes" id="UP000483261"/>
    </source>
</evidence>
<comment type="caution">
    <text evidence="1">The sequence shown here is derived from an EMBL/GenBank/DDBJ whole genome shotgun (WGS) entry which is preliminary data.</text>
</comment>
<evidence type="ECO:0000313" key="1">
    <source>
        <dbReference type="EMBL" id="NGN95486.1"/>
    </source>
</evidence>
<keyword evidence="2" id="KW-1185">Reference proteome</keyword>
<proteinExistence type="predicted"/>
<reference evidence="1 2" key="1">
    <citation type="submission" date="2020-02" db="EMBL/GenBank/DDBJ databases">
        <title>Whole-genome analyses of novel actinobacteria.</title>
        <authorList>
            <person name="Sahin N."/>
        </authorList>
    </citation>
    <scope>NUCLEOTIDE SEQUENCE [LARGE SCALE GENOMIC DNA]</scope>
    <source>
        <strain evidence="1 2">KC13</strain>
    </source>
</reference>
<name>A0A6M1R5R1_9ACTN</name>